<dbReference type="OrthoDB" id="2311180at2759"/>
<dbReference type="Gene3D" id="3.40.50.1010">
    <property type="entry name" value="5'-nuclease"/>
    <property type="match status" value="1"/>
</dbReference>
<dbReference type="EMBL" id="JAOQAZ010000029">
    <property type="protein sequence ID" value="KAJ4251043.1"/>
    <property type="molecule type" value="Genomic_DNA"/>
</dbReference>
<feature type="domain" description="NYN" evidence="1">
    <location>
        <begin position="37"/>
        <end position="185"/>
    </location>
</feature>
<keyword evidence="3" id="KW-1185">Reference proteome</keyword>
<dbReference type="AlphaFoldDB" id="A0A9W8RQW2"/>
<name>A0A9W8RQW2_9HYPO</name>
<proteinExistence type="predicted"/>
<accession>A0A9W8RQW2</accession>
<dbReference type="GO" id="GO:0004540">
    <property type="term" value="F:RNA nuclease activity"/>
    <property type="evidence" value="ECO:0007669"/>
    <property type="project" value="InterPro"/>
</dbReference>
<dbReference type="InterPro" id="IPR021139">
    <property type="entry name" value="NYN"/>
</dbReference>
<evidence type="ECO:0000259" key="1">
    <source>
        <dbReference type="Pfam" id="PF01936"/>
    </source>
</evidence>
<comment type="caution">
    <text evidence="2">The sequence shown here is derived from an EMBL/GenBank/DDBJ whole genome shotgun (WGS) entry which is preliminary data.</text>
</comment>
<evidence type="ECO:0000313" key="2">
    <source>
        <dbReference type="EMBL" id="KAJ4251043.1"/>
    </source>
</evidence>
<sequence>MLLEAASYLSETMDSPSWPDWPNCNYSTCGDKGFAHVYIDWSNISIRGKKAYSRKASIKEEDGHTIRYDIGALKAVIIEGFGFDDDTSETEFHFNFYGSQLDSSNEVFHSFDNNLVRVVNCPQSSKTGREKQVDTSLAVEMAVEATEANHWDAHCVFAMVSGDADMVPAVEKAVMYGHHVYIWSWRDSLAQVYTDLSKKLGLMIKICLLDDHLEKLTRVFPIDQTTIPQDSTVVLTTPLNQLVFDGYILSSLPFNHWKATCTRNDSGNSIKDTVFVPLFAPEETPAPEALLQFFQGWCSEGTVLTYGEYCQSEDEEIRHRRGILNAFSGGAASENSDYGSQDDQKDGFTVVDSCSKQLNKRMKEDARKSAKRCYWRKYCRHTTNCKYHHTEEETEFFNTSGHKKARKHMYCDYGKNCIHGPQCYYAHTEEELFCPTCGAKGEHEMKDCLERNRGL</sequence>
<protein>
    <recommendedName>
        <fullName evidence="1">NYN domain-containing protein</fullName>
    </recommendedName>
</protein>
<gene>
    <name evidence="2" type="ORF">NW762_011693</name>
</gene>
<reference evidence="2" key="1">
    <citation type="submission" date="2022-09" db="EMBL/GenBank/DDBJ databases">
        <title>Fusarium specimens isolated from Avocado Roots.</title>
        <authorList>
            <person name="Stajich J."/>
            <person name="Roper C."/>
            <person name="Heimlech-Rivalta G."/>
        </authorList>
    </citation>
    <scope>NUCLEOTIDE SEQUENCE</scope>
    <source>
        <strain evidence="2">CF00136</strain>
    </source>
</reference>
<evidence type="ECO:0000313" key="3">
    <source>
        <dbReference type="Proteomes" id="UP001152049"/>
    </source>
</evidence>
<dbReference type="Proteomes" id="UP001152049">
    <property type="component" value="Unassembled WGS sequence"/>
</dbReference>
<dbReference type="Pfam" id="PF01936">
    <property type="entry name" value="NYN"/>
    <property type="match status" value="1"/>
</dbReference>
<organism evidence="2 3">
    <name type="scientific">Fusarium torreyae</name>
    <dbReference type="NCBI Taxonomy" id="1237075"/>
    <lineage>
        <taxon>Eukaryota</taxon>
        <taxon>Fungi</taxon>
        <taxon>Dikarya</taxon>
        <taxon>Ascomycota</taxon>
        <taxon>Pezizomycotina</taxon>
        <taxon>Sordariomycetes</taxon>
        <taxon>Hypocreomycetidae</taxon>
        <taxon>Hypocreales</taxon>
        <taxon>Nectriaceae</taxon>
        <taxon>Fusarium</taxon>
    </lineage>
</organism>